<reference evidence="1 2" key="1">
    <citation type="journal article" date="2021" name="Nat. Commun.">
        <title>Genetic determinants of endophytism in the Arabidopsis root mycobiome.</title>
        <authorList>
            <person name="Mesny F."/>
            <person name="Miyauchi S."/>
            <person name="Thiergart T."/>
            <person name="Pickel B."/>
            <person name="Atanasova L."/>
            <person name="Karlsson M."/>
            <person name="Huettel B."/>
            <person name="Barry K.W."/>
            <person name="Haridas S."/>
            <person name="Chen C."/>
            <person name="Bauer D."/>
            <person name="Andreopoulos W."/>
            <person name="Pangilinan J."/>
            <person name="LaButti K."/>
            <person name="Riley R."/>
            <person name="Lipzen A."/>
            <person name="Clum A."/>
            <person name="Drula E."/>
            <person name="Henrissat B."/>
            <person name="Kohler A."/>
            <person name="Grigoriev I.V."/>
            <person name="Martin F.M."/>
            <person name="Hacquard S."/>
        </authorList>
    </citation>
    <scope>NUCLEOTIDE SEQUENCE [LARGE SCALE GENOMIC DNA]</scope>
    <source>
        <strain evidence="1 2">MPI-SDFR-AT-0079</strain>
    </source>
</reference>
<keyword evidence="2" id="KW-1185">Reference proteome</keyword>
<proteinExistence type="predicted"/>
<gene>
    <name evidence="1" type="ORF">F5144DRAFT_551927</name>
</gene>
<protein>
    <submittedName>
        <fullName evidence="1">Uncharacterized protein</fullName>
    </submittedName>
</protein>
<dbReference type="Proteomes" id="UP000724584">
    <property type="component" value="Unassembled WGS sequence"/>
</dbReference>
<evidence type="ECO:0000313" key="1">
    <source>
        <dbReference type="EMBL" id="KAH6617482.1"/>
    </source>
</evidence>
<dbReference type="EMBL" id="JAGIZQ010000007">
    <property type="protein sequence ID" value="KAH6617482.1"/>
    <property type="molecule type" value="Genomic_DNA"/>
</dbReference>
<sequence>MAPILNRSNLAAVSFADGNGDHFRVYYQDAEGYIRETFYDSHNGWAQRDDDFVGKGKLNTGIAAITWDEGTEIRVYYLSEDSHLVERCYSGGAAGEWFDGALTQAQFQAAPYSQVAAVPFSLDNSDIRVYYQDSENNVVEAVLDPGSETWGAGVLDLPTAIPGTSISAVSSVNRPDQRVWVYYQLANTQPVEYVLQPHHGWVVGGYEPSGTFAPGASISAVHWGDYNINVFAVSDQNTLVRTAWAKDTSWKRTEELQHVITGAPIASLHVPSTDDWIRAYTQPSGQLISELGSDDAGDSFVTMQSTIPVDH</sequence>
<evidence type="ECO:0000313" key="2">
    <source>
        <dbReference type="Proteomes" id="UP000724584"/>
    </source>
</evidence>
<name>A0ACB7NVR2_9PEZI</name>
<organism evidence="1 2">
    <name type="scientific">Chaetomium tenue</name>
    <dbReference type="NCBI Taxonomy" id="1854479"/>
    <lineage>
        <taxon>Eukaryota</taxon>
        <taxon>Fungi</taxon>
        <taxon>Dikarya</taxon>
        <taxon>Ascomycota</taxon>
        <taxon>Pezizomycotina</taxon>
        <taxon>Sordariomycetes</taxon>
        <taxon>Sordariomycetidae</taxon>
        <taxon>Sordariales</taxon>
        <taxon>Chaetomiaceae</taxon>
        <taxon>Chaetomium</taxon>
    </lineage>
</organism>
<comment type="caution">
    <text evidence="1">The sequence shown here is derived from an EMBL/GenBank/DDBJ whole genome shotgun (WGS) entry which is preliminary data.</text>
</comment>
<accession>A0ACB7NVR2</accession>